<proteinExistence type="predicted"/>
<feature type="transmembrane region" description="Helical" evidence="6">
    <location>
        <begin position="71"/>
        <end position="98"/>
    </location>
</feature>
<keyword evidence="2" id="KW-1003">Cell membrane</keyword>
<feature type="transmembrane region" description="Helical" evidence="6">
    <location>
        <begin position="186"/>
        <end position="211"/>
    </location>
</feature>
<feature type="domain" description="Cytochrome b561 bacterial/Ni-hydrogenase" evidence="7">
    <location>
        <begin position="28"/>
        <end position="217"/>
    </location>
</feature>
<keyword evidence="5 6" id="KW-0472">Membrane</keyword>
<evidence type="ECO:0000256" key="6">
    <source>
        <dbReference type="SAM" id="Phobius"/>
    </source>
</evidence>
<dbReference type="Pfam" id="PF01292">
    <property type="entry name" value="Ni_hydr_CYTB"/>
    <property type="match status" value="1"/>
</dbReference>
<dbReference type="AlphaFoldDB" id="A0A9X3LTT0"/>
<evidence type="ECO:0000313" key="9">
    <source>
        <dbReference type="Proteomes" id="UP001146468"/>
    </source>
</evidence>
<feature type="transmembrane region" description="Helical" evidence="6">
    <location>
        <begin position="143"/>
        <end position="165"/>
    </location>
</feature>
<organism evidence="8 9">
    <name type="scientific">Corynebacterium meitnerae</name>
    <dbReference type="NCBI Taxonomy" id="2913498"/>
    <lineage>
        <taxon>Bacteria</taxon>
        <taxon>Bacillati</taxon>
        <taxon>Actinomycetota</taxon>
        <taxon>Actinomycetes</taxon>
        <taxon>Mycobacteriales</taxon>
        <taxon>Corynebacteriaceae</taxon>
        <taxon>Corynebacterium</taxon>
    </lineage>
</organism>
<dbReference type="Proteomes" id="UP001146468">
    <property type="component" value="Unassembled WGS sequence"/>
</dbReference>
<accession>A0A9X3LTT0</accession>
<dbReference type="PANTHER" id="PTHR30485">
    <property type="entry name" value="NI/FE-HYDROGENASE 1 B-TYPE CYTOCHROME SUBUNIT"/>
    <property type="match status" value="1"/>
</dbReference>
<comment type="subcellular location">
    <subcellularLocation>
        <location evidence="1">Cell membrane</location>
        <topology evidence="1">Multi-pass membrane protein</topology>
    </subcellularLocation>
</comment>
<keyword evidence="9" id="KW-1185">Reference proteome</keyword>
<dbReference type="GO" id="GO:0005886">
    <property type="term" value="C:plasma membrane"/>
    <property type="evidence" value="ECO:0007669"/>
    <property type="project" value="TreeGrafter"/>
</dbReference>
<reference evidence="8" key="1">
    <citation type="submission" date="2022-02" db="EMBL/GenBank/DDBJ databases">
        <title>Corynebacterium sp. from urogenital microbiome.</title>
        <authorList>
            <person name="Cappelli E.A."/>
            <person name="Ribeiro T.G."/>
            <person name="Peixe L."/>
        </authorList>
    </citation>
    <scope>NUCLEOTIDE SEQUENCE</scope>
    <source>
        <strain evidence="8">C8Ua_172</strain>
    </source>
</reference>
<evidence type="ECO:0000313" key="8">
    <source>
        <dbReference type="EMBL" id="MCZ9293927.1"/>
    </source>
</evidence>
<evidence type="ECO:0000256" key="3">
    <source>
        <dbReference type="ARBA" id="ARBA00022692"/>
    </source>
</evidence>
<dbReference type="SUPFAM" id="SSF81342">
    <property type="entry name" value="Transmembrane di-heme cytochromes"/>
    <property type="match status" value="1"/>
</dbReference>
<feature type="transmembrane region" description="Helical" evidence="6">
    <location>
        <begin position="30"/>
        <end position="50"/>
    </location>
</feature>
<protein>
    <submittedName>
        <fullName evidence="8">Cytochrome b/b6 domain-containing protein</fullName>
    </submittedName>
</protein>
<dbReference type="GO" id="GO:0020037">
    <property type="term" value="F:heme binding"/>
    <property type="evidence" value="ECO:0007669"/>
    <property type="project" value="TreeGrafter"/>
</dbReference>
<dbReference type="PANTHER" id="PTHR30485:SF0">
    <property type="entry name" value="NI_FE-HYDROGENASE 1 B-TYPE CYTOCHROME SUBUNIT-RELATED"/>
    <property type="match status" value="1"/>
</dbReference>
<evidence type="ECO:0000256" key="2">
    <source>
        <dbReference type="ARBA" id="ARBA00022475"/>
    </source>
</evidence>
<dbReference type="Gene3D" id="1.20.950.20">
    <property type="entry name" value="Transmembrane di-heme cytochromes, Chain C"/>
    <property type="match status" value="1"/>
</dbReference>
<dbReference type="InterPro" id="IPR011577">
    <property type="entry name" value="Cyt_b561_bac/Ni-Hgenase"/>
</dbReference>
<dbReference type="InterPro" id="IPR051542">
    <property type="entry name" value="Hydrogenase_cytochrome"/>
</dbReference>
<evidence type="ECO:0000259" key="7">
    <source>
        <dbReference type="Pfam" id="PF01292"/>
    </source>
</evidence>
<gene>
    <name evidence="8" type="ORF">L8U60_05440</name>
</gene>
<comment type="caution">
    <text evidence="8">The sequence shown here is derived from an EMBL/GenBank/DDBJ whole genome shotgun (WGS) entry which is preliminary data.</text>
</comment>
<dbReference type="EMBL" id="JAKMUS010000006">
    <property type="protein sequence ID" value="MCZ9293927.1"/>
    <property type="molecule type" value="Genomic_DNA"/>
</dbReference>
<keyword evidence="4 6" id="KW-1133">Transmembrane helix</keyword>
<evidence type="ECO:0000256" key="1">
    <source>
        <dbReference type="ARBA" id="ARBA00004651"/>
    </source>
</evidence>
<name>A0A9X3LTT0_9CORY</name>
<feature type="transmembrane region" description="Helical" evidence="6">
    <location>
        <begin position="233"/>
        <end position="253"/>
    </location>
</feature>
<dbReference type="InterPro" id="IPR016174">
    <property type="entry name" value="Di-haem_cyt_TM"/>
</dbReference>
<dbReference type="GO" id="GO:0022904">
    <property type="term" value="P:respiratory electron transport chain"/>
    <property type="evidence" value="ECO:0007669"/>
    <property type="project" value="InterPro"/>
</dbReference>
<keyword evidence="3 6" id="KW-0812">Transmembrane</keyword>
<sequence length="271" mass="30237">MSSDAGQSFLAAYPGPAPMPESVPVGIPAWLNWAHFFNMFLMVLIIRTGLQVRTQRKPEAYWRPKNGGKKISLMLWFHLLLDVLWVLNGLIFVVLLFATGQWMRIVPTSWDVFPNAVSAGLQYLSLDWPTDNGWVYYNALQQLAYFVTVFVAAPLAIASGARMSMWWRNEWKTANKLFPAPAARALHMPVMVYFLVFIVVHVGLVFTTGVLRNLNTMYAARGSVDPNEYAGDWTGLIMFLVSLVVVAAAVAVARPQFLAPVARLTGDVSAR</sequence>
<evidence type="ECO:0000256" key="4">
    <source>
        <dbReference type="ARBA" id="ARBA00022989"/>
    </source>
</evidence>
<evidence type="ECO:0000256" key="5">
    <source>
        <dbReference type="ARBA" id="ARBA00023136"/>
    </source>
</evidence>